<dbReference type="EMBL" id="JAUESC010000385">
    <property type="protein sequence ID" value="KAK0579129.1"/>
    <property type="molecule type" value="Genomic_DNA"/>
</dbReference>
<feature type="signal peptide" evidence="8">
    <location>
        <begin position="1"/>
        <end position="23"/>
    </location>
</feature>
<dbReference type="FunFam" id="3.10.50.10:FF:000003">
    <property type="entry name" value="Class V chitinase CHIT5b"/>
    <property type="match status" value="1"/>
</dbReference>
<protein>
    <recommendedName>
        <fullName evidence="9">GH18 domain-containing protein</fullName>
    </recommendedName>
</protein>
<feature type="region of interest" description="Disordered" evidence="6">
    <location>
        <begin position="585"/>
        <end position="623"/>
    </location>
</feature>
<dbReference type="AlphaFoldDB" id="A0AA39V8K3"/>
<keyword evidence="11" id="KW-1185">Reference proteome</keyword>
<dbReference type="Gene3D" id="3.20.20.80">
    <property type="entry name" value="Glycosidases"/>
    <property type="match status" value="1"/>
</dbReference>
<keyword evidence="7" id="KW-0812">Transmembrane</keyword>
<dbReference type="InterPro" id="IPR011583">
    <property type="entry name" value="Chitinase_II/V-like_cat"/>
</dbReference>
<evidence type="ECO:0000313" key="10">
    <source>
        <dbReference type="EMBL" id="KAK0579129.1"/>
    </source>
</evidence>
<feature type="domain" description="GH18" evidence="9">
    <location>
        <begin position="27"/>
        <end position="368"/>
    </location>
</feature>
<keyword evidence="2 8" id="KW-0732">Signal</keyword>
<dbReference type="Gene3D" id="1.10.510.10">
    <property type="entry name" value="Transferase(Phosphotransferase) domain 1"/>
    <property type="match status" value="2"/>
</dbReference>
<dbReference type="InterPro" id="IPR029070">
    <property type="entry name" value="Chitinase_insertion_sf"/>
</dbReference>
<organism evidence="10 11">
    <name type="scientific">Acer saccharum</name>
    <name type="common">Sugar maple</name>
    <dbReference type="NCBI Taxonomy" id="4024"/>
    <lineage>
        <taxon>Eukaryota</taxon>
        <taxon>Viridiplantae</taxon>
        <taxon>Streptophyta</taxon>
        <taxon>Embryophyta</taxon>
        <taxon>Tracheophyta</taxon>
        <taxon>Spermatophyta</taxon>
        <taxon>Magnoliopsida</taxon>
        <taxon>eudicotyledons</taxon>
        <taxon>Gunneridae</taxon>
        <taxon>Pentapetalae</taxon>
        <taxon>rosids</taxon>
        <taxon>malvids</taxon>
        <taxon>Sapindales</taxon>
        <taxon>Sapindaceae</taxon>
        <taxon>Hippocastanoideae</taxon>
        <taxon>Acereae</taxon>
        <taxon>Acer</taxon>
    </lineage>
</organism>
<reference evidence="10" key="2">
    <citation type="submission" date="2023-06" db="EMBL/GenBank/DDBJ databases">
        <authorList>
            <person name="Swenson N.G."/>
            <person name="Wegrzyn J.L."/>
            <person name="Mcevoy S.L."/>
        </authorList>
    </citation>
    <scope>NUCLEOTIDE SEQUENCE</scope>
    <source>
        <strain evidence="10">NS2018</strain>
        <tissue evidence="10">Leaf</tissue>
    </source>
</reference>
<dbReference type="GO" id="GO:0006032">
    <property type="term" value="P:chitin catabolic process"/>
    <property type="evidence" value="ECO:0007669"/>
    <property type="project" value="TreeGrafter"/>
</dbReference>
<keyword evidence="4" id="KW-0325">Glycoprotein</keyword>
<dbReference type="CDD" id="cd02879">
    <property type="entry name" value="GH18_plant_chitinase_class_V"/>
    <property type="match status" value="1"/>
</dbReference>
<dbReference type="Pfam" id="PF00704">
    <property type="entry name" value="Glyco_hydro_18"/>
    <property type="match status" value="1"/>
</dbReference>
<dbReference type="SMART" id="SM00636">
    <property type="entry name" value="Glyco_18"/>
    <property type="match status" value="1"/>
</dbReference>
<evidence type="ECO:0000256" key="8">
    <source>
        <dbReference type="SAM" id="SignalP"/>
    </source>
</evidence>
<sequence>MVSKIIIIIIIIFQNFIFSSTKAETWIRAAYYWHEQKEFPISNINSSLFTHLICGFANIDPTSYELSFSQSDRKHFSTFTETVKKKNPSVTTLLSVGKNAYDSTLSSMVSNSSSRTSFIDSSIEEARHYGFQGLDFWWDFPTTSEDMDNIDLLFKQWRQAITVEATNSTKTKLILTAMVNYFPKVGPQNYPVDSIQKYLDWVHVRHGAYFLPNYWTNFTATPTALYNPNSTVNSTDYGIRLWIDAGLSPKKMVLTLPYYGYAWTLKNPNENGIGAPANGQAQASGLTYKEIKNYIDLHKAKVTFDATYVVNYLTMGTSWIAFDDVEAIQSKVSYAKEKGLLGYYVWQVSYDDNNWELSKTAAQGGHAIIFPPPEDNRNGQKKQPYRLLVIVLPIIAAVILLLGFVIYIYYRWMRKNKSKVQESRNQVNIATAAAAGDFSGNAPTLALYSLAYIEEATNRFSRENKLGEGGYGPVYKGVLQDGQEVAVKKLSKTSTQGFEDGKRVSILYGENDHLSLLEYAYELWKDGKGMEFMDPSLDDTYSPCRLIRCLHIALLCVQEMPIDRPSMLEVSWMLRNEATNLLIPKKPDLSKQTDHEVVPKESSTSNSEIRSDIDTTVSDLEAR</sequence>
<keyword evidence="5" id="KW-0326">Glycosidase</keyword>
<comment type="similarity">
    <text evidence="1">Belongs to the glycosyl hydrolase 18 family. Chitinase class V subfamily.</text>
</comment>
<dbReference type="InterPro" id="IPR011009">
    <property type="entry name" value="Kinase-like_dom_sf"/>
</dbReference>
<dbReference type="InterPro" id="IPR050314">
    <property type="entry name" value="Glycosyl_Hydrlase_18"/>
</dbReference>
<evidence type="ECO:0000256" key="2">
    <source>
        <dbReference type="ARBA" id="ARBA00022729"/>
    </source>
</evidence>
<evidence type="ECO:0000256" key="1">
    <source>
        <dbReference type="ARBA" id="ARBA00008682"/>
    </source>
</evidence>
<feature type="chain" id="PRO_5041294254" description="GH18 domain-containing protein" evidence="8">
    <location>
        <begin position="24"/>
        <end position="623"/>
    </location>
</feature>
<name>A0AA39V8K3_ACESA</name>
<evidence type="ECO:0000313" key="11">
    <source>
        <dbReference type="Proteomes" id="UP001168877"/>
    </source>
</evidence>
<dbReference type="Proteomes" id="UP001168877">
    <property type="component" value="Unassembled WGS sequence"/>
</dbReference>
<dbReference type="PROSITE" id="PS51910">
    <property type="entry name" value="GH18_2"/>
    <property type="match status" value="1"/>
</dbReference>
<dbReference type="InterPro" id="IPR001223">
    <property type="entry name" value="Glyco_hydro18_cat"/>
</dbReference>
<keyword evidence="3" id="KW-0378">Hydrolase</keyword>
<dbReference type="GO" id="GO:0008061">
    <property type="term" value="F:chitin binding"/>
    <property type="evidence" value="ECO:0007669"/>
    <property type="project" value="InterPro"/>
</dbReference>
<keyword evidence="7" id="KW-1133">Transmembrane helix</keyword>
<dbReference type="PANTHER" id="PTHR11177">
    <property type="entry name" value="CHITINASE"/>
    <property type="match status" value="1"/>
</dbReference>
<evidence type="ECO:0000256" key="4">
    <source>
        <dbReference type="ARBA" id="ARBA00023180"/>
    </source>
</evidence>
<dbReference type="GO" id="GO:0005975">
    <property type="term" value="P:carbohydrate metabolic process"/>
    <property type="evidence" value="ECO:0007669"/>
    <property type="project" value="InterPro"/>
</dbReference>
<feature type="transmembrane region" description="Helical" evidence="7">
    <location>
        <begin position="387"/>
        <end position="410"/>
    </location>
</feature>
<keyword evidence="7" id="KW-0472">Membrane</keyword>
<feature type="compositionally biased region" description="Polar residues" evidence="6">
    <location>
        <begin position="601"/>
        <end position="623"/>
    </location>
</feature>
<dbReference type="SUPFAM" id="SSF56112">
    <property type="entry name" value="Protein kinase-like (PK-like)"/>
    <property type="match status" value="1"/>
</dbReference>
<feature type="compositionally biased region" description="Basic and acidic residues" evidence="6">
    <location>
        <begin position="585"/>
        <end position="599"/>
    </location>
</feature>
<evidence type="ECO:0000259" key="9">
    <source>
        <dbReference type="PROSITE" id="PS51910"/>
    </source>
</evidence>
<dbReference type="PANTHER" id="PTHR11177:SF362">
    <property type="entry name" value="CLASS V CHITINASE-LIKE"/>
    <property type="match status" value="1"/>
</dbReference>
<reference evidence="10" key="1">
    <citation type="journal article" date="2022" name="Plant J.">
        <title>Strategies of tolerance reflected in two North American maple genomes.</title>
        <authorList>
            <person name="McEvoy S.L."/>
            <person name="Sezen U.U."/>
            <person name="Trouern-Trend A."/>
            <person name="McMahon S.M."/>
            <person name="Schaberg P.G."/>
            <person name="Yang J."/>
            <person name="Wegrzyn J.L."/>
            <person name="Swenson N.G."/>
        </authorList>
    </citation>
    <scope>NUCLEOTIDE SEQUENCE</scope>
    <source>
        <strain evidence="10">NS2018</strain>
    </source>
</reference>
<gene>
    <name evidence="10" type="ORF">LWI29_021523</name>
</gene>
<dbReference type="GO" id="GO:0005576">
    <property type="term" value="C:extracellular region"/>
    <property type="evidence" value="ECO:0007669"/>
    <property type="project" value="TreeGrafter"/>
</dbReference>
<comment type="caution">
    <text evidence="10">The sequence shown here is derived from an EMBL/GenBank/DDBJ whole genome shotgun (WGS) entry which is preliminary data.</text>
</comment>
<dbReference type="SUPFAM" id="SSF54556">
    <property type="entry name" value="Chitinase insertion domain"/>
    <property type="match status" value="1"/>
</dbReference>
<proteinExistence type="inferred from homology"/>
<evidence type="ECO:0000256" key="6">
    <source>
        <dbReference type="SAM" id="MobiDB-lite"/>
    </source>
</evidence>
<evidence type="ECO:0000256" key="5">
    <source>
        <dbReference type="ARBA" id="ARBA00023295"/>
    </source>
</evidence>
<dbReference type="SUPFAM" id="SSF51445">
    <property type="entry name" value="(Trans)glycosidases"/>
    <property type="match status" value="1"/>
</dbReference>
<dbReference type="GO" id="GO:0004568">
    <property type="term" value="F:chitinase activity"/>
    <property type="evidence" value="ECO:0007669"/>
    <property type="project" value="TreeGrafter"/>
</dbReference>
<dbReference type="Gene3D" id="3.10.50.10">
    <property type="match status" value="1"/>
</dbReference>
<evidence type="ECO:0000256" key="7">
    <source>
        <dbReference type="SAM" id="Phobius"/>
    </source>
</evidence>
<dbReference type="InterPro" id="IPR017853">
    <property type="entry name" value="GH"/>
</dbReference>
<evidence type="ECO:0000256" key="3">
    <source>
        <dbReference type="ARBA" id="ARBA00022801"/>
    </source>
</evidence>
<accession>A0AA39V8K3</accession>